<keyword evidence="7" id="KW-0067">ATP-binding</keyword>
<proteinExistence type="predicted"/>
<dbReference type="InterPro" id="IPR014729">
    <property type="entry name" value="Rossmann-like_a/b/a_fold"/>
</dbReference>
<evidence type="ECO:0000256" key="5">
    <source>
        <dbReference type="ARBA" id="ARBA00022741"/>
    </source>
</evidence>
<dbReference type="Pfam" id="PF01406">
    <property type="entry name" value="tRNA-synt_1e"/>
    <property type="match status" value="1"/>
</dbReference>
<dbReference type="GO" id="GO:0046872">
    <property type="term" value="F:metal ion binding"/>
    <property type="evidence" value="ECO:0007669"/>
    <property type="project" value="UniProtKB-KW"/>
</dbReference>
<evidence type="ECO:0000256" key="1">
    <source>
        <dbReference type="ARBA" id="ARBA00001947"/>
    </source>
</evidence>
<dbReference type="PRINTS" id="PR00983">
    <property type="entry name" value="TRNASYNTHCYS"/>
</dbReference>
<keyword evidence="3" id="KW-0436">Ligase</keyword>
<organism evidence="12">
    <name type="scientific">marine sediment metagenome</name>
    <dbReference type="NCBI Taxonomy" id="412755"/>
    <lineage>
        <taxon>unclassified sequences</taxon>
        <taxon>metagenomes</taxon>
        <taxon>ecological metagenomes</taxon>
    </lineage>
</organism>
<sequence length="253" mass="29430">MFVYNILIRKKEEFKPINDKKIKMYVCGVTFYDKCHFGYARCYVVFDVIRRYLEYKGYEVNYVQNFTDIDDKIIARAQELGRKPEELADENIAKYFKVMDDLNIKRATGYPYVTKHVKEITEMVSTLIDKGYAYVVDGNVYYSVDKFKDYGKLSHRNTDELLAGARVEVDKSKKNPLDFALWKKAKPGEPKWPSPWGEGRPGWHIECSVMSTKYLGETLDIHGGGQDLIFPHHENEIAQSEAATGKKPFAKYW</sequence>
<gene>
    <name evidence="12" type="ORF">S01H1_43975</name>
</gene>
<evidence type="ECO:0000313" key="12">
    <source>
        <dbReference type="EMBL" id="GAG03750.1"/>
    </source>
</evidence>
<comment type="cofactor">
    <cofactor evidence="1">
        <name>Zn(2+)</name>
        <dbReference type="ChEBI" id="CHEBI:29105"/>
    </cofactor>
</comment>
<feature type="non-terminal residue" evidence="12">
    <location>
        <position position="253"/>
    </location>
</feature>
<evidence type="ECO:0000259" key="11">
    <source>
        <dbReference type="Pfam" id="PF01406"/>
    </source>
</evidence>
<dbReference type="GO" id="GO:0004817">
    <property type="term" value="F:cysteine-tRNA ligase activity"/>
    <property type="evidence" value="ECO:0007669"/>
    <property type="project" value="UniProtKB-EC"/>
</dbReference>
<dbReference type="NCBIfam" id="TIGR00435">
    <property type="entry name" value="cysS"/>
    <property type="match status" value="1"/>
</dbReference>
<keyword evidence="5" id="KW-0547">Nucleotide-binding</keyword>
<dbReference type="SUPFAM" id="SSF52374">
    <property type="entry name" value="Nucleotidylyl transferase"/>
    <property type="match status" value="1"/>
</dbReference>
<keyword evidence="9" id="KW-0030">Aminoacyl-tRNA synthetase</keyword>
<dbReference type="EMBL" id="BARS01028034">
    <property type="protein sequence ID" value="GAG03750.1"/>
    <property type="molecule type" value="Genomic_DNA"/>
</dbReference>
<dbReference type="GO" id="GO:0005737">
    <property type="term" value="C:cytoplasm"/>
    <property type="evidence" value="ECO:0007669"/>
    <property type="project" value="TreeGrafter"/>
</dbReference>
<dbReference type="CDD" id="cd00672">
    <property type="entry name" value="CysRS_core"/>
    <property type="match status" value="1"/>
</dbReference>
<evidence type="ECO:0000256" key="8">
    <source>
        <dbReference type="ARBA" id="ARBA00022917"/>
    </source>
</evidence>
<keyword evidence="4" id="KW-0479">Metal-binding</keyword>
<feature type="domain" description="tRNA synthetases class I catalytic" evidence="11">
    <location>
        <begin position="14"/>
        <end position="253"/>
    </location>
</feature>
<evidence type="ECO:0000256" key="3">
    <source>
        <dbReference type="ARBA" id="ARBA00022598"/>
    </source>
</evidence>
<dbReference type="GO" id="GO:0005524">
    <property type="term" value="F:ATP binding"/>
    <property type="evidence" value="ECO:0007669"/>
    <property type="project" value="UniProtKB-KW"/>
</dbReference>
<evidence type="ECO:0000256" key="9">
    <source>
        <dbReference type="ARBA" id="ARBA00023146"/>
    </source>
</evidence>
<evidence type="ECO:0000256" key="7">
    <source>
        <dbReference type="ARBA" id="ARBA00022840"/>
    </source>
</evidence>
<dbReference type="EC" id="6.1.1.16" evidence="2"/>
<dbReference type="InterPro" id="IPR032678">
    <property type="entry name" value="tRNA-synt_1_cat_dom"/>
</dbReference>
<dbReference type="PANTHER" id="PTHR10890:SF3">
    <property type="entry name" value="CYSTEINE--TRNA LIGASE, CYTOPLASMIC"/>
    <property type="match status" value="1"/>
</dbReference>
<evidence type="ECO:0000256" key="4">
    <source>
        <dbReference type="ARBA" id="ARBA00022723"/>
    </source>
</evidence>
<dbReference type="AlphaFoldDB" id="X0UDR6"/>
<dbReference type="Gene3D" id="3.40.50.620">
    <property type="entry name" value="HUPs"/>
    <property type="match status" value="1"/>
</dbReference>
<evidence type="ECO:0000256" key="6">
    <source>
        <dbReference type="ARBA" id="ARBA00022833"/>
    </source>
</evidence>
<dbReference type="InterPro" id="IPR024909">
    <property type="entry name" value="Cys-tRNA/MSH_ligase"/>
</dbReference>
<evidence type="ECO:0000256" key="2">
    <source>
        <dbReference type="ARBA" id="ARBA00012832"/>
    </source>
</evidence>
<accession>X0UDR6</accession>
<protein>
    <recommendedName>
        <fullName evidence="2">cysteine--tRNA ligase</fullName>
        <ecNumber evidence="2">6.1.1.16</ecNumber>
    </recommendedName>
    <alternativeName>
        <fullName evidence="10">Cysteinyl-tRNA synthetase</fullName>
    </alternativeName>
</protein>
<dbReference type="GO" id="GO:0006423">
    <property type="term" value="P:cysteinyl-tRNA aminoacylation"/>
    <property type="evidence" value="ECO:0007669"/>
    <property type="project" value="InterPro"/>
</dbReference>
<keyword evidence="8" id="KW-0648">Protein biosynthesis</keyword>
<comment type="caution">
    <text evidence="12">The sequence shown here is derived from an EMBL/GenBank/DDBJ whole genome shotgun (WGS) entry which is preliminary data.</text>
</comment>
<reference evidence="12" key="1">
    <citation type="journal article" date="2014" name="Front. Microbiol.">
        <title>High frequency of phylogenetically diverse reductive dehalogenase-homologous genes in deep subseafloor sedimentary metagenomes.</title>
        <authorList>
            <person name="Kawai M."/>
            <person name="Futagami T."/>
            <person name="Toyoda A."/>
            <person name="Takaki Y."/>
            <person name="Nishi S."/>
            <person name="Hori S."/>
            <person name="Arai W."/>
            <person name="Tsubouchi T."/>
            <person name="Morono Y."/>
            <person name="Uchiyama I."/>
            <person name="Ito T."/>
            <person name="Fujiyama A."/>
            <person name="Inagaki F."/>
            <person name="Takami H."/>
        </authorList>
    </citation>
    <scope>NUCLEOTIDE SEQUENCE</scope>
    <source>
        <strain evidence="12">Expedition CK06-06</strain>
    </source>
</reference>
<name>X0UDR6_9ZZZZ</name>
<dbReference type="PANTHER" id="PTHR10890">
    <property type="entry name" value="CYSTEINYL-TRNA SYNTHETASE"/>
    <property type="match status" value="1"/>
</dbReference>
<keyword evidence="6" id="KW-0862">Zinc</keyword>
<dbReference type="InterPro" id="IPR015803">
    <property type="entry name" value="Cys-tRNA-ligase"/>
</dbReference>
<evidence type="ECO:0000256" key="10">
    <source>
        <dbReference type="ARBA" id="ARBA00031499"/>
    </source>
</evidence>